<keyword evidence="6" id="KW-0464">Manganese</keyword>
<keyword evidence="5" id="KW-0460">Magnesium</keyword>
<dbReference type="AlphaFoldDB" id="A0A557PFG1"/>
<dbReference type="Proteomes" id="UP000319828">
    <property type="component" value="Unassembled WGS sequence"/>
</dbReference>
<evidence type="ECO:0000256" key="2">
    <source>
        <dbReference type="ARBA" id="ARBA00001946"/>
    </source>
</evidence>
<dbReference type="GO" id="GO:0010945">
    <property type="term" value="F:coenzyme A diphosphatase activity"/>
    <property type="evidence" value="ECO:0007669"/>
    <property type="project" value="InterPro"/>
</dbReference>
<name>A0A557PFG1_9VIBR</name>
<comment type="caution">
    <text evidence="8">The sequence shown here is derived from an EMBL/GenBank/DDBJ whole genome shotgun (WGS) entry which is preliminary data.</text>
</comment>
<evidence type="ECO:0000256" key="4">
    <source>
        <dbReference type="ARBA" id="ARBA00022801"/>
    </source>
</evidence>
<proteinExistence type="predicted"/>
<evidence type="ECO:0000313" key="9">
    <source>
        <dbReference type="Proteomes" id="UP000319828"/>
    </source>
</evidence>
<dbReference type="OrthoDB" id="9802805at2"/>
<dbReference type="Gene3D" id="3.90.79.10">
    <property type="entry name" value="Nucleoside Triphosphate Pyrophosphohydrolase"/>
    <property type="match status" value="1"/>
</dbReference>
<accession>A0A557PFG1</accession>
<evidence type="ECO:0000256" key="3">
    <source>
        <dbReference type="ARBA" id="ARBA00022723"/>
    </source>
</evidence>
<feature type="domain" description="Nudix hydrolase" evidence="7">
    <location>
        <begin position="34"/>
        <end position="166"/>
    </location>
</feature>
<reference evidence="8 9" key="1">
    <citation type="submission" date="2019-07" db="EMBL/GenBank/DDBJ databases">
        <title>The draft genome sequence of Vibrio algivorus M1486.</title>
        <authorList>
            <person name="Meng X."/>
        </authorList>
    </citation>
    <scope>NUCLEOTIDE SEQUENCE [LARGE SCALE GENOMIC DNA]</scope>
    <source>
        <strain evidence="8 9">M1486</strain>
    </source>
</reference>
<dbReference type="EMBL" id="VMKJ01000002">
    <property type="protein sequence ID" value="TVO39383.1"/>
    <property type="molecule type" value="Genomic_DNA"/>
</dbReference>
<dbReference type="PROSITE" id="PS51462">
    <property type="entry name" value="NUDIX"/>
    <property type="match status" value="1"/>
</dbReference>
<evidence type="ECO:0000313" key="8">
    <source>
        <dbReference type="EMBL" id="TVO39383.1"/>
    </source>
</evidence>
<dbReference type="PANTHER" id="PTHR12992">
    <property type="entry name" value="NUDIX HYDROLASE"/>
    <property type="match status" value="1"/>
</dbReference>
<evidence type="ECO:0000259" key="7">
    <source>
        <dbReference type="PROSITE" id="PS51462"/>
    </source>
</evidence>
<dbReference type="GO" id="GO:0046872">
    <property type="term" value="F:metal ion binding"/>
    <property type="evidence" value="ECO:0007669"/>
    <property type="project" value="UniProtKB-KW"/>
</dbReference>
<protein>
    <submittedName>
        <fullName evidence="8">CoA pyrophosphatase</fullName>
    </submittedName>
</protein>
<gene>
    <name evidence="8" type="ORF">FOF44_01995</name>
</gene>
<dbReference type="InterPro" id="IPR015797">
    <property type="entry name" value="NUDIX_hydrolase-like_dom_sf"/>
</dbReference>
<comment type="cofactor">
    <cofactor evidence="2">
        <name>Mg(2+)</name>
        <dbReference type="ChEBI" id="CHEBI:18420"/>
    </cofactor>
</comment>
<evidence type="ECO:0000256" key="5">
    <source>
        <dbReference type="ARBA" id="ARBA00022842"/>
    </source>
</evidence>
<organism evidence="8 9">
    <name type="scientific">Vibrio algivorus</name>
    <dbReference type="NCBI Taxonomy" id="1667024"/>
    <lineage>
        <taxon>Bacteria</taxon>
        <taxon>Pseudomonadati</taxon>
        <taxon>Pseudomonadota</taxon>
        <taxon>Gammaproteobacteria</taxon>
        <taxon>Vibrionales</taxon>
        <taxon>Vibrionaceae</taxon>
        <taxon>Vibrio</taxon>
    </lineage>
</organism>
<keyword evidence="4" id="KW-0378">Hydrolase</keyword>
<dbReference type="SUPFAM" id="SSF55811">
    <property type="entry name" value="Nudix"/>
    <property type="match status" value="1"/>
</dbReference>
<dbReference type="NCBIfam" id="NF007980">
    <property type="entry name" value="PRK10707.1"/>
    <property type="match status" value="1"/>
</dbReference>
<dbReference type="InterPro" id="IPR045121">
    <property type="entry name" value="CoAse"/>
</dbReference>
<dbReference type="PANTHER" id="PTHR12992:SF11">
    <property type="entry name" value="MITOCHONDRIAL COENZYME A DIPHOSPHATASE NUDT8"/>
    <property type="match status" value="1"/>
</dbReference>
<dbReference type="InterPro" id="IPR000086">
    <property type="entry name" value="NUDIX_hydrolase_dom"/>
</dbReference>
<evidence type="ECO:0000256" key="6">
    <source>
        <dbReference type="ARBA" id="ARBA00023211"/>
    </source>
</evidence>
<sequence>MKKEELLRQFSLNIPVRYQPESLLRVAHLDPEKLRKAAVLIPCVDRPDGLSVILTKRASHLKNHPGQISFPGGKFEFFDHSLADTAIREAHEEIGLHPSQVNIFGQLPELTTISRFSVTPFIAFVEDGYQSTIDKNEVDYIFEVPANYLFNSDNLYSKKMQIKGTTHRIFAINYQTHFIWGVTAQIIQALQSQLSIKDLPSSSQSSTDNQVTSNPTIQPQEVLPLSV</sequence>
<dbReference type="CDD" id="cd03426">
    <property type="entry name" value="NUDIX_CoAse_Nudt7"/>
    <property type="match status" value="1"/>
</dbReference>
<evidence type="ECO:0000256" key="1">
    <source>
        <dbReference type="ARBA" id="ARBA00001936"/>
    </source>
</evidence>
<dbReference type="Pfam" id="PF00293">
    <property type="entry name" value="NUDIX"/>
    <property type="match status" value="1"/>
</dbReference>
<comment type="cofactor">
    <cofactor evidence="1">
        <name>Mn(2+)</name>
        <dbReference type="ChEBI" id="CHEBI:29035"/>
    </cofactor>
</comment>
<keyword evidence="3" id="KW-0479">Metal-binding</keyword>